<dbReference type="AlphaFoldDB" id="A0A1X7R0R2"/>
<feature type="domain" description="Mur ligase central" evidence="10">
    <location>
        <begin position="29"/>
        <end position="249"/>
    </location>
</feature>
<gene>
    <name evidence="11" type="ORF">KASA_0Q13959G</name>
</gene>
<evidence type="ECO:0000259" key="10">
    <source>
        <dbReference type="Pfam" id="PF08245"/>
    </source>
</evidence>
<dbReference type="NCBIfam" id="TIGR01499">
    <property type="entry name" value="folC"/>
    <property type="match status" value="1"/>
</dbReference>
<keyword evidence="6 9" id="KW-0547">Nucleotide-binding</keyword>
<dbReference type="PANTHER" id="PTHR11136">
    <property type="entry name" value="FOLYLPOLYGLUTAMATE SYNTHASE-RELATED"/>
    <property type="match status" value="1"/>
</dbReference>
<dbReference type="FunFam" id="3.90.190.20:FF:000010">
    <property type="entry name" value="Dihydrofolate synthetase"/>
    <property type="match status" value="1"/>
</dbReference>
<keyword evidence="7 9" id="KW-0067">ATP-binding</keyword>
<organism evidence="11 12">
    <name type="scientific">Maudiozyma saulgeensis</name>
    <dbReference type="NCBI Taxonomy" id="1789683"/>
    <lineage>
        <taxon>Eukaryota</taxon>
        <taxon>Fungi</taxon>
        <taxon>Dikarya</taxon>
        <taxon>Ascomycota</taxon>
        <taxon>Saccharomycotina</taxon>
        <taxon>Saccharomycetes</taxon>
        <taxon>Saccharomycetales</taxon>
        <taxon>Saccharomycetaceae</taxon>
        <taxon>Maudiozyma</taxon>
    </lineage>
</organism>
<dbReference type="Proteomes" id="UP000196158">
    <property type="component" value="Unassembled WGS sequence"/>
</dbReference>
<comment type="catalytic activity">
    <reaction evidence="9">
        <text>7,8-dihydropteroate + L-glutamate + ATP = 7,8-dihydrofolate + ADP + phosphate + H(+)</text>
        <dbReference type="Rhea" id="RHEA:23584"/>
        <dbReference type="ChEBI" id="CHEBI:15378"/>
        <dbReference type="ChEBI" id="CHEBI:17839"/>
        <dbReference type="ChEBI" id="CHEBI:29985"/>
        <dbReference type="ChEBI" id="CHEBI:30616"/>
        <dbReference type="ChEBI" id="CHEBI:43474"/>
        <dbReference type="ChEBI" id="CHEBI:57451"/>
        <dbReference type="ChEBI" id="CHEBI:456216"/>
        <dbReference type="EC" id="6.3.2.12"/>
    </reaction>
</comment>
<dbReference type="Gene3D" id="3.90.190.20">
    <property type="entry name" value="Mur ligase, C-terminal domain"/>
    <property type="match status" value="1"/>
</dbReference>
<dbReference type="GO" id="GO:0006730">
    <property type="term" value="P:one-carbon metabolic process"/>
    <property type="evidence" value="ECO:0007669"/>
    <property type="project" value="UniProtKB-KW"/>
</dbReference>
<dbReference type="InterPro" id="IPR001645">
    <property type="entry name" value="Folylpolyglutamate_synth"/>
</dbReference>
<dbReference type="GO" id="GO:0008841">
    <property type="term" value="F:dihydrofolate synthase activity"/>
    <property type="evidence" value="ECO:0007669"/>
    <property type="project" value="UniProtKB-EC"/>
</dbReference>
<keyword evidence="12" id="KW-1185">Reference proteome</keyword>
<keyword evidence="5" id="KW-0479">Metal-binding</keyword>
<evidence type="ECO:0000313" key="12">
    <source>
        <dbReference type="Proteomes" id="UP000196158"/>
    </source>
</evidence>
<evidence type="ECO:0000313" key="11">
    <source>
        <dbReference type="EMBL" id="SMN18846.1"/>
    </source>
</evidence>
<dbReference type="GO" id="GO:0004326">
    <property type="term" value="F:tetrahydrofolylpolyglutamate synthase activity"/>
    <property type="evidence" value="ECO:0007669"/>
    <property type="project" value="InterPro"/>
</dbReference>
<dbReference type="InterPro" id="IPR036565">
    <property type="entry name" value="Mur-like_cat_sf"/>
</dbReference>
<evidence type="ECO:0000256" key="5">
    <source>
        <dbReference type="ARBA" id="ARBA00022723"/>
    </source>
</evidence>
<evidence type="ECO:0000256" key="2">
    <source>
        <dbReference type="ARBA" id="ARBA00008276"/>
    </source>
</evidence>
<keyword evidence="3 9" id="KW-0554">One-carbon metabolism</keyword>
<dbReference type="OrthoDB" id="5212574at2759"/>
<dbReference type="Pfam" id="PF08245">
    <property type="entry name" value="Mur_ligase_M"/>
    <property type="match status" value="1"/>
</dbReference>
<evidence type="ECO:0000256" key="7">
    <source>
        <dbReference type="ARBA" id="ARBA00022840"/>
    </source>
</evidence>
<evidence type="ECO:0000256" key="3">
    <source>
        <dbReference type="ARBA" id="ARBA00022563"/>
    </source>
</evidence>
<dbReference type="EMBL" id="FXLY01000002">
    <property type="protein sequence ID" value="SMN18846.1"/>
    <property type="molecule type" value="Genomic_DNA"/>
</dbReference>
<dbReference type="PROSITE" id="PS01012">
    <property type="entry name" value="FOLYLPOLYGLU_SYNT_2"/>
    <property type="match status" value="1"/>
</dbReference>
<evidence type="ECO:0000256" key="6">
    <source>
        <dbReference type="ARBA" id="ARBA00022741"/>
    </source>
</evidence>
<dbReference type="UniPathway" id="UPA00850"/>
<dbReference type="PIRSF" id="PIRSF001563">
    <property type="entry name" value="Folylpolyglu_synth"/>
    <property type="match status" value="1"/>
</dbReference>
<dbReference type="InterPro" id="IPR036615">
    <property type="entry name" value="Mur_ligase_C_dom_sf"/>
</dbReference>
<evidence type="ECO:0000256" key="4">
    <source>
        <dbReference type="ARBA" id="ARBA00022598"/>
    </source>
</evidence>
<comment type="similarity">
    <text evidence="2 9">Belongs to the folylpolyglutamate synthase family.</text>
</comment>
<dbReference type="PROSITE" id="PS01011">
    <property type="entry name" value="FOLYLPOLYGLU_SYNT_1"/>
    <property type="match status" value="1"/>
</dbReference>
<keyword evidence="4 9" id="KW-0436">Ligase</keyword>
<dbReference type="GO" id="GO:0005829">
    <property type="term" value="C:cytosol"/>
    <property type="evidence" value="ECO:0007669"/>
    <property type="project" value="TreeGrafter"/>
</dbReference>
<protein>
    <recommendedName>
        <fullName evidence="9">Dihydrofolate synthetase</fullName>
        <ecNumber evidence="9">6.3.2.12</ecNumber>
    </recommendedName>
</protein>
<dbReference type="GO" id="GO:0046872">
    <property type="term" value="F:metal ion binding"/>
    <property type="evidence" value="ECO:0007669"/>
    <property type="project" value="UniProtKB-KW"/>
</dbReference>
<reference evidence="11 12" key="1">
    <citation type="submission" date="2017-04" db="EMBL/GenBank/DDBJ databases">
        <authorList>
            <person name="Afonso C.L."/>
            <person name="Miller P.J."/>
            <person name="Scott M.A."/>
            <person name="Spackman E."/>
            <person name="Goraichik I."/>
            <person name="Dimitrov K.M."/>
            <person name="Suarez D.L."/>
            <person name="Swayne D.E."/>
        </authorList>
    </citation>
    <scope>NUCLEOTIDE SEQUENCE [LARGE SCALE GENOMIC DNA]</scope>
</reference>
<evidence type="ECO:0000256" key="9">
    <source>
        <dbReference type="PIRNR" id="PIRNR001563"/>
    </source>
</evidence>
<dbReference type="STRING" id="1789683.A0A1X7R0R2"/>
<dbReference type="SUPFAM" id="SSF53244">
    <property type="entry name" value="MurD-like peptide ligases, peptide-binding domain"/>
    <property type="match status" value="1"/>
</dbReference>
<dbReference type="Gene3D" id="3.40.1190.10">
    <property type="entry name" value="Mur-like, catalytic domain"/>
    <property type="match status" value="1"/>
</dbReference>
<dbReference type="GO" id="GO:0005524">
    <property type="term" value="F:ATP binding"/>
    <property type="evidence" value="ECO:0007669"/>
    <property type="project" value="UniProtKB-KW"/>
</dbReference>
<evidence type="ECO:0000256" key="1">
    <source>
        <dbReference type="ARBA" id="ARBA00005150"/>
    </source>
</evidence>
<dbReference type="EC" id="6.3.2.12" evidence="9"/>
<proteinExistence type="inferred from homology"/>
<dbReference type="GO" id="GO:0005739">
    <property type="term" value="C:mitochondrion"/>
    <property type="evidence" value="ECO:0007669"/>
    <property type="project" value="TreeGrafter"/>
</dbReference>
<dbReference type="InterPro" id="IPR013221">
    <property type="entry name" value="Mur_ligase_cen"/>
</dbReference>
<name>A0A1X7R0R2_9SACH</name>
<keyword evidence="8" id="KW-0460">Magnesium</keyword>
<accession>A0A1X7R0R2</accession>
<sequence>MGIQLGLSRITKLLSYAGSPHEKLKVLHVAGTNGKGSVCSYLSTLLQDTTDPNVKIGKFTSPHLVDVTDSIMINNRPIPMQEYNYIKTQMSALNEKYLLNCSEFELLTCIAFSYFHKLKCSWCVLEVGLGGRIDATNVVPGLKKYACGITKIGLDHQGFLGNTLAEIAFEKVGIITRGTKYAVVDGSNDQAVLDVARKKCEEEKCTLMITDSAIHGNMIKTNSWGSMKFDHLPLNGDYQIFNFRVALAILDHLQQSNELSLTSEDIYERLENTTWPGRLQDIDIHYEKGKKINILLDGAHNGCASLELVKYIRKIYGQQPLTFIIAVTSGKDLDPLFNPLLRPIDNVITTKFSSVDGMPWIKANDPNDLANIIREKYTTNVRAEPNLLKVFPGIQNNNTEENGRPIVVCGSLYLCGEILRLNESTSS</sequence>
<dbReference type="PANTHER" id="PTHR11136:SF0">
    <property type="entry name" value="DIHYDROFOLATE SYNTHETASE-RELATED"/>
    <property type="match status" value="1"/>
</dbReference>
<evidence type="ECO:0000256" key="8">
    <source>
        <dbReference type="ARBA" id="ARBA00022842"/>
    </source>
</evidence>
<dbReference type="InterPro" id="IPR018109">
    <property type="entry name" value="Folylpolyglutamate_synth_CS"/>
</dbReference>
<dbReference type="SUPFAM" id="SSF53623">
    <property type="entry name" value="MurD-like peptide ligases, catalytic domain"/>
    <property type="match status" value="1"/>
</dbReference>
<comment type="pathway">
    <text evidence="1 9">Cofactor biosynthesis; tetrahydrofolylpolyglutamate biosynthesis.</text>
</comment>